<dbReference type="EMBL" id="KK035284">
    <property type="protein sequence ID" value="EXM13434.1"/>
    <property type="molecule type" value="Genomic_DNA"/>
</dbReference>
<feature type="region of interest" description="Disordered" evidence="1">
    <location>
        <begin position="35"/>
        <end position="82"/>
    </location>
</feature>
<dbReference type="Proteomes" id="UP000030701">
    <property type="component" value="Unassembled WGS sequence"/>
</dbReference>
<proteinExistence type="predicted"/>
<sequence length="82" mass="8588">MAASDREGTAAGVSACRAAWRAARVYVEGWQLGGMGNRPAQQEACSHHAGRDGGQVRGGTISGDRDRDGAEDSRACDEAARR</sequence>
<reference evidence="2" key="2">
    <citation type="submission" date="2014-03" db="EMBL/GenBank/DDBJ databases">
        <title>The Genome Annotation of Fusarium oxysporum Cotton.</title>
        <authorList>
            <consortium name="The Broad Institute Genomics Platform"/>
            <person name="Ma L.-J."/>
            <person name="Corby-Kistler H."/>
            <person name="Broz K."/>
            <person name="Gale L.R."/>
            <person name="Jonkers W."/>
            <person name="O'Donnell K."/>
            <person name="Ploetz R."/>
            <person name="Steinberg C."/>
            <person name="Schwartz D.C."/>
            <person name="VanEtten H."/>
            <person name="Zhou S."/>
            <person name="Young S.K."/>
            <person name="Zeng Q."/>
            <person name="Gargeya S."/>
            <person name="Fitzgerald M."/>
            <person name="Abouelleil A."/>
            <person name="Alvarado L."/>
            <person name="Chapman S.B."/>
            <person name="Gainer-Dewar J."/>
            <person name="Goldberg J."/>
            <person name="Griggs A."/>
            <person name="Gujja S."/>
            <person name="Hansen M."/>
            <person name="Howarth C."/>
            <person name="Imamovic A."/>
            <person name="Ireland A."/>
            <person name="Larimer J."/>
            <person name="McCowan C."/>
            <person name="Murphy C."/>
            <person name="Pearson M."/>
            <person name="Poon T.W."/>
            <person name="Priest M."/>
            <person name="Roberts A."/>
            <person name="Saif S."/>
            <person name="Shea T."/>
            <person name="Sykes S."/>
            <person name="Wortman J."/>
            <person name="Nusbaum C."/>
            <person name="Birren B."/>
        </authorList>
    </citation>
    <scope>NUCLEOTIDE SEQUENCE</scope>
    <source>
        <strain evidence="2">25433</strain>
    </source>
</reference>
<gene>
    <name evidence="2" type="ORF">FOTG_18115</name>
</gene>
<dbReference type="HOGENOM" id="CLU_2558356_0_0_1"/>
<name>X0KII3_FUSOX</name>
<organism evidence="2">
    <name type="scientific">Fusarium oxysporum f. sp. vasinfectum 25433</name>
    <dbReference type="NCBI Taxonomy" id="1089449"/>
    <lineage>
        <taxon>Eukaryota</taxon>
        <taxon>Fungi</taxon>
        <taxon>Dikarya</taxon>
        <taxon>Ascomycota</taxon>
        <taxon>Pezizomycotina</taxon>
        <taxon>Sordariomycetes</taxon>
        <taxon>Hypocreomycetidae</taxon>
        <taxon>Hypocreales</taxon>
        <taxon>Nectriaceae</taxon>
        <taxon>Fusarium</taxon>
        <taxon>Fusarium oxysporum species complex</taxon>
    </lineage>
</organism>
<dbReference type="AlphaFoldDB" id="X0KII3"/>
<feature type="compositionally biased region" description="Gly residues" evidence="1">
    <location>
        <begin position="52"/>
        <end position="61"/>
    </location>
</feature>
<feature type="compositionally biased region" description="Basic and acidic residues" evidence="1">
    <location>
        <begin position="63"/>
        <end position="82"/>
    </location>
</feature>
<evidence type="ECO:0000256" key="1">
    <source>
        <dbReference type="SAM" id="MobiDB-lite"/>
    </source>
</evidence>
<protein>
    <submittedName>
        <fullName evidence="2">Uncharacterized protein</fullName>
    </submittedName>
</protein>
<reference evidence="2" key="1">
    <citation type="submission" date="2011-11" db="EMBL/GenBank/DDBJ databases">
        <title>The Genome Sequence of Fusarium oxysporum Cotton.</title>
        <authorList>
            <consortium name="The Broad Institute Genome Sequencing Platform"/>
            <person name="Ma L.-J."/>
            <person name="Gale L.R."/>
            <person name="Schwartz D.C."/>
            <person name="Zhou S."/>
            <person name="Corby-Kistler H."/>
            <person name="Young S.K."/>
            <person name="Zeng Q."/>
            <person name="Gargeya S."/>
            <person name="Fitzgerald M."/>
            <person name="Haas B."/>
            <person name="Abouelleil A."/>
            <person name="Alvarado L."/>
            <person name="Arachchi H.M."/>
            <person name="Berlin A."/>
            <person name="Brown A."/>
            <person name="Chapman S.B."/>
            <person name="Chen Z."/>
            <person name="Dunbar C."/>
            <person name="Freedman E."/>
            <person name="Gearin G."/>
            <person name="Goldberg J."/>
            <person name="Griggs A."/>
            <person name="Gujja S."/>
            <person name="Heiman D."/>
            <person name="Howarth C."/>
            <person name="Larson L."/>
            <person name="Lui A."/>
            <person name="MacDonald P.J.P."/>
            <person name="Montmayeur A."/>
            <person name="Murphy C."/>
            <person name="Neiman D."/>
            <person name="Pearson M."/>
            <person name="Priest M."/>
            <person name="Roberts A."/>
            <person name="Saif S."/>
            <person name="Shea T."/>
            <person name="Shenoy N."/>
            <person name="Sisk P."/>
            <person name="Stolte C."/>
            <person name="Sykes S."/>
            <person name="Wortman J."/>
            <person name="Nusbaum C."/>
            <person name="Birren B."/>
        </authorList>
    </citation>
    <scope>NUCLEOTIDE SEQUENCE [LARGE SCALE GENOMIC DNA]</scope>
    <source>
        <strain evidence="2">25433</strain>
    </source>
</reference>
<evidence type="ECO:0000313" key="2">
    <source>
        <dbReference type="EMBL" id="EXM13434.1"/>
    </source>
</evidence>
<accession>X0KII3</accession>